<evidence type="ECO:0000256" key="1">
    <source>
        <dbReference type="SAM" id="MobiDB-lite"/>
    </source>
</evidence>
<feature type="region of interest" description="Disordered" evidence="1">
    <location>
        <begin position="374"/>
        <end position="463"/>
    </location>
</feature>
<feature type="region of interest" description="Disordered" evidence="1">
    <location>
        <begin position="1"/>
        <end position="45"/>
    </location>
</feature>
<dbReference type="AlphaFoldDB" id="A0AAF0DGN5"/>
<sequence>MAPLREAAVPSLAVDTDKERNPPPAATSPDFPAYVPDSASWSGNEPSCDKLHQLLSKLRRPQDLSPEYLKALNLRVESDVLPTDLIPEDSLQSLPPFQWEEESEQSETPATAPAIAAKNLMSNGSPFPDKEKYNLLRRELLFDNDDAFRTLSRLELLPGRPKIRLTHSRKFWTGLEHIAQYWDASLDQYIEHSAPEPSAAGARSSNDQTQNKDGAVKEPFEDTMDIDRDVANKNTNSNPVMPELESSKPKMTYKGRRIGTGKNMPESIREETIRGFMEMIAWSFGCQISIPTIPPRLFVKGLLFPVRQNFIISRVPQDRQIARKGVLEGPVLFSQCRSDIEFHDPNDGSQSRYPEICDLLRETAAMLLFAQERSREGATETKPGDGKWWATEPRWGGSPRDDPPGDQETNKSKLKDKGKTSGPEAEASDGKRSKHDRRFLSHRRGGSSQSRKRSMSDQWKVVQPGPSLWDRKMRYMQIGKPKDSPFDDVGVFIPKPCSSCQPMDDLSNVTF</sequence>
<name>A0AAF0DGN5_9EURO</name>
<organism evidence="2 3">
    <name type="scientific">Emydomyces testavorans</name>
    <dbReference type="NCBI Taxonomy" id="2070801"/>
    <lineage>
        <taxon>Eukaryota</taxon>
        <taxon>Fungi</taxon>
        <taxon>Dikarya</taxon>
        <taxon>Ascomycota</taxon>
        <taxon>Pezizomycotina</taxon>
        <taxon>Eurotiomycetes</taxon>
        <taxon>Eurotiomycetidae</taxon>
        <taxon>Onygenales</taxon>
        <taxon>Nannizziopsiaceae</taxon>
        <taxon>Emydomyces</taxon>
    </lineage>
</organism>
<reference evidence="2" key="1">
    <citation type="submission" date="2023-03" db="EMBL/GenBank/DDBJ databases">
        <title>Emydomyces testavorans Genome Sequence.</title>
        <authorList>
            <person name="Hoyer L."/>
        </authorList>
    </citation>
    <scope>NUCLEOTIDE SEQUENCE</scope>
    <source>
        <strain evidence="2">16-2883</strain>
    </source>
</reference>
<feature type="compositionally biased region" description="Basic residues" evidence="1">
    <location>
        <begin position="432"/>
        <end position="453"/>
    </location>
</feature>
<evidence type="ECO:0000313" key="3">
    <source>
        <dbReference type="Proteomes" id="UP001219355"/>
    </source>
</evidence>
<keyword evidence="3" id="KW-1185">Reference proteome</keyword>
<gene>
    <name evidence="2" type="ORF">PRK78_003370</name>
</gene>
<evidence type="ECO:0000313" key="2">
    <source>
        <dbReference type="EMBL" id="WEW57903.1"/>
    </source>
</evidence>
<dbReference type="EMBL" id="CP120628">
    <property type="protein sequence ID" value="WEW57903.1"/>
    <property type="molecule type" value="Genomic_DNA"/>
</dbReference>
<dbReference type="Proteomes" id="UP001219355">
    <property type="component" value="Chromosome 2"/>
</dbReference>
<feature type="compositionally biased region" description="Basic and acidic residues" evidence="1">
    <location>
        <begin position="374"/>
        <end position="385"/>
    </location>
</feature>
<feature type="compositionally biased region" description="Basic and acidic residues" evidence="1">
    <location>
        <begin position="399"/>
        <end position="419"/>
    </location>
</feature>
<feature type="region of interest" description="Disordered" evidence="1">
    <location>
        <begin position="195"/>
        <end position="220"/>
    </location>
</feature>
<proteinExistence type="predicted"/>
<feature type="compositionally biased region" description="Polar residues" evidence="1">
    <location>
        <begin position="203"/>
        <end position="212"/>
    </location>
</feature>
<protein>
    <submittedName>
        <fullName evidence="2">Uncharacterized protein</fullName>
    </submittedName>
</protein>
<accession>A0AAF0DGN5</accession>